<keyword evidence="3" id="KW-0809">Transit peptide</keyword>
<dbReference type="InterPro" id="IPR036227">
    <property type="entry name" value="Ribosomal_uL15/eL18_sf"/>
</dbReference>
<keyword evidence="5" id="KW-0496">Mitochondrion</keyword>
<organism evidence="11 12">
    <name type="scientific">Papio anubis</name>
    <name type="common">Olive baboon</name>
    <dbReference type="NCBI Taxonomy" id="9555"/>
    <lineage>
        <taxon>Eukaryota</taxon>
        <taxon>Metazoa</taxon>
        <taxon>Chordata</taxon>
        <taxon>Craniata</taxon>
        <taxon>Vertebrata</taxon>
        <taxon>Euteleostomi</taxon>
        <taxon>Mammalia</taxon>
        <taxon>Eutheria</taxon>
        <taxon>Euarchontoglires</taxon>
        <taxon>Primates</taxon>
        <taxon>Haplorrhini</taxon>
        <taxon>Catarrhini</taxon>
        <taxon>Cercopithecidae</taxon>
        <taxon>Cercopithecinae</taxon>
        <taxon>Papio</taxon>
    </lineage>
</organism>
<evidence type="ECO:0000256" key="1">
    <source>
        <dbReference type="ARBA" id="ARBA00004173"/>
    </source>
</evidence>
<keyword evidence="4" id="KW-0689">Ribosomal protein</keyword>
<feature type="domain" description="Large ribosomal subunit protein uL15/eL18" evidence="10">
    <location>
        <begin position="95"/>
        <end position="175"/>
    </location>
</feature>
<comment type="similarity">
    <text evidence="2">Belongs to the universal ribosomal protein uL15 family.</text>
</comment>
<evidence type="ECO:0000256" key="8">
    <source>
        <dbReference type="ARBA" id="ARBA00035423"/>
    </source>
</evidence>
<evidence type="ECO:0000256" key="6">
    <source>
        <dbReference type="ARBA" id="ARBA00023274"/>
    </source>
</evidence>
<dbReference type="Ensembl" id="ENSPANT00000081089.1">
    <property type="protein sequence ID" value="ENSPANP00000049444.1"/>
    <property type="gene ID" value="ENSPANG00000015007.3"/>
</dbReference>
<dbReference type="Proteomes" id="UP000028761">
    <property type="component" value="Chromosome 8"/>
</dbReference>
<dbReference type="PANTHER" id="PTHR12934:SF11">
    <property type="entry name" value="LARGE RIBOSOMAL SUBUNIT PROTEIN UL15M"/>
    <property type="match status" value="1"/>
</dbReference>
<evidence type="ECO:0000256" key="4">
    <source>
        <dbReference type="ARBA" id="ARBA00022980"/>
    </source>
</evidence>
<dbReference type="Pfam" id="PF00828">
    <property type="entry name" value="Ribosomal_L27A"/>
    <property type="match status" value="1"/>
</dbReference>
<dbReference type="HAMAP" id="MF_01341">
    <property type="entry name" value="Ribosomal_uL15"/>
    <property type="match status" value="1"/>
</dbReference>
<proteinExistence type="inferred from homology"/>
<feature type="region of interest" description="Disordered" evidence="9">
    <location>
        <begin position="23"/>
        <end position="66"/>
    </location>
</feature>
<evidence type="ECO:0000313" key="11">
    <source>
        <dbReference type="Ensembl" id="ENSPANP00000049444.1"/>
    </source>
</evidence>
<evidence type="ECO:0000256" key="3">
    <source>
        <dbReference type="ARBA" id="ARBA00022946"/>
    </source>
</evidence>
<dbReference type="PANTHER" id="PTHR12934">
    <property type="entry name" value="50S RIBOSOMAL PROTEIN L15"/>
    <property type="match status" value="1"/>
</dbReference>
<reference evidence="11 12" key="1">
    <citation type="submission" date="2012-03" db="EMBL/GenBank/DDBJ databases">
        <title>Whole Genome Assembly of Papio anubis.</title>
        <authorList>
            <person name="Liu Y.L."/>
            <person name="Abraham K.A."/>
            <person name="Akbar H.A."/>
            <person name="Ali S.A."/>
            <person name="Anosike U.A."/>
            <person name="Aqrawi P.A."/>
            <person name="Arias F.A."/>
            <person name="Attaway T.A."/>
            <person name="Awwad R.A."/>
            <person name="Babu C.B."/>
            <person name="Bandaranaike D.B."/>
            <person name="Battles P.B."/>
            <person name="Bell A.B."/>
            <person name="Beltran B.B."/>
            <person name="Berhane-Mersha D.B."/>
            <person name="Bess C.B."/>
            <person name="Bickham C.B."/>
            <person name="Bolden T.B."/>
            <person name="Carter K.C."/>
            <person name="Chau D.C."/>
            <person name="Chavez A.C."/>
            <person name="Clerc-Blankenburg K.C."/>
            <person name="Coyle M.C."/>
            <person name="Dao M.D."/>
            <person name="Davila M.L.D."/>
            <person name="Davy-Carroll L.D."/>
            <person name="Denson S.D."/>
            <person name="Dinh H.D."/>
            <person name="Fernandez S.F."/>
            <person name="Fernando P.F."/>
            <person name="Forbes L.F."/>
            <person name="Francis C.F."/>
            <person name="Francisco L.F."/>
            <person name="Fu Q.F."/>
            <person name="Garcia-Iii R.G."/>
            <person name="Garrett T.G."/>
            <person name="Gross S.G."/>
            <person name="Gubbala S.G."/>
            <person name="Hirani K.H."/>
            <person name="Hogues M.H."/>
            <person name="Hollins B.H."/>
            <person name="Jackson L.J."/>
            <person name="Javaid M.J."/>
            <person name="Jhangiani S.J."/>
            <person name="Johnson A.J."/>
            <person name="Johnson B.J."/>
            <person name="Jones J.J."/>
            <person name="Joshi V.J."/>
            <person name="Kalu J.K."/>
            <person name="Khan N.K."/>
            <person name="Korchina V.K."/>
            <person name="Kovar C.K."/>
            <person name="Lago L.L."/>
            <person name="Lara F.L."/>
            <person name="Le T.-K.L."/>
            <person name="Lee S.L."/>
            <person name="Legall-Iii F.L."/>
            <person name="Lemon S.L."/>
            <person name="Liu J.L."/>
            <person name="Liu Y.-S.L."/>
            <person name="Liyanage D.L."/>
            <person name="Lopez J.L."/>
            <person name="Lorensuhewa L.L."/>
            <person name="Mata R.M."/>
            <person name="Mathew T.M."/>
            <person name="Mercado C.M."/>
            <person name="Mercado I.M."/>
            <person name="Morales K.M."/>
            <person name="Morgan M.M."/>
            <person name="Munidasa M.M."/>
            <person name="Ngo D.N."/>
            <person name="Nguyen L.N."/>
            <person name="Nguyen T.N."/>
            <person name="Nguyen N.N."/>
            <person name="Obregon M.O."/>
            <person name="Okwuonu G.O."/>
            <person name="Ongeri F.O."/>
            <person name="Onwere C.O."/>
            <person name="Osifeso I.O."/>
            <person name="Parra A.P."/>
            <person name="Patil S.P."/>
            <person name="Perez A.P."/>
            <person name="Perez Y.P."/>
            <person name="Pham C.P."/>
            <person name="Pu L.-L.P."/>
            <person name="Puazo M.P."/>
            <person name="Quiroz J.Q."/>
            <person name="Rouhana J.R."/>
            <person name="Ruiz M.R."/>
            <person name="Ruiz S.-J.R."/>
            <person name="Saada N.S."/>
            <person name="Santibanez J.S."/>
            <person name="Scheel M.S."/>
            <person name="Schneider B.S."/>
            <person name="Simmons D.S."/>
            <person name="Sisson I.S."/>
            <person name="Tang L.-Y.T."/>
            <person name="Thornton R.T."/>
            <person name="Tisius J.T."/>
            <person name="Toledanes G.T."/>
            <person name="Trejos Z.T."/>
            <person name="Usmani K.U."/>
            <person name="Varghese R.V."/>
            <person name="Vattathil S.V."/>
            <person name="Vee V.V."/>
            <person name="Walker D.W."/>
            <person name="Weissenberger G.W."/>
            <person name="White C.W."/>
            <person name="Williams A.W."/>
            <person name="Woodworth J.W."/>
            <person name="Wright R.W."/>
            <person name="Zhu Y.Z."/>
            <person name="Han Y.H."/>
            <person name="Newsham I.N."/>
            <person name="Nazareth L.N."/>
            <person name="Worley K.W."/>
            <person name="Muzny D.M."/>
            <person name="Rogers J.R."/>
            <person name="Gibbs R.G."/>
        </authorList>
    </citation>
    <scope>NUCLEOTIDE SEQUENCE [LARGE SCALE GENOMIC DNA]</scope>
</reference>
<evidence type="ECO:0000256" key="2">
    <source>
        <dbReference type="ARBA" id="ARBA00007320"/>
    </source>
</evidence>
<evidence type="ECO:0000256" key="5">
    <source>
        <dbReference type="ARBA" id="ARBA00023128"/>
    </source>
</evidence>
<dbReference type="GO" id="GO:0005762">
    <property type="term" value="C:mitochondrial large ribosomal subunit"/>
    <property type="evidence" value="ECO:0007669"/>
    <property type="project" value="TreeGrafter"/>
</dbReference>
<evidence type="ECO:0000256" key="9">
    <source>
        <dbReference type="SAM" id="MobiDB-lite"/>
    </source>
</evidence>
<dbReference type="Gene3D" id="3.100.10.10">
    <property type="match status" value="1"/>
</dbReference>
<keyword evidence="6" id="KW-0687">Ribonucleoprotein</keyword>
<evidence type="ECO:0000256" key="7">
    <source>
        <dbReference type="ARBA" id="ARBA00035299"/>
    </source>
</evidence>
<dbReference type="SUPFAM" id="SSF52080">
    <property type="entry name" value="Ribosomal proteins L15p and L18e"/>
    <property type="match status" value="1"/>
</dbReference>
<dbReference type="FunFam" id="3.100.10.10:FF:000006">
    <property type="entry name" value="39S ribosomal protein L15, mitochondrial"/>
    <property type="match status" value="1"/>
</dbReference>
<dbReference type="GO" id="GO:0006412">
    <property type="term" value="P:translation"/>
    <property type="evidence" value="ECO:0007669"/>
    <property type="project" value="InterPro"/>
</dbReference>
<reference evidence="11" key="2">
    <citation type="submission" date="2025-08" db="UniProtKB">
        <authorList>
            <consortium name="Ensembl"/>
        </authorList>
    </citation>
    <scope>IDENTIFICATION</scope>
</reference>
<comment type="subcellular location">
    <subcellularLocation>
        <location evidence="1">Mitochondrion</location>
    </subcellularLocation>
</comment>
<dbReference type="InterPro" id="IPR030878">
    <property type="entry name" value="Ribosomal_uL15"/>
</dbReference>
<dbReference type="InterPro" id="IPR005749">
    <property type="entry name" value="Ribosomal_uL15_bac-type"/>
</dbReference>
<reference evidence="11" key="3">
    <citation type="submission" date="2025-09" db="UniProtKB">
        <authorList>
            <consortium name="Ensembl"/>
        </authorList>
    </citation>
    <scope>IDENTIFICATION</scope>
</reference>
<feature type="compositionally biased region" description="Basic residues" evidence="9">
    <location>
        <begin position="36"/>
        <end position="52"/>
    </location>
</feature>
<dbReference type="InterPro" id="IPR021131">
    <property type="entry name" value="Ribosomal_uL15/eL18"/>
</dbReference>
<protein>
    <recommendedName>
        <fullName evidence="7">Large ribosomal subunit protein uL15m</fullName>
    </recommendedName>
    <alternativeName>
        <fullName evidence="8">39S ribosomal protein L15, mitochondrial</fullName>
    </alternativeName>
</protein>
<evidence type="ECO:0000259" key="10">
    <source>
        <dbReference type="Pfam" id="PF00828"/>
    </source>
</evidence>
<accession>A0A8I5MWD2</accession>
<keyword evidence="12" id="KW-1185">Reference proteome</keyword>
<dbReference type="GeneTree" id="ENSGT00390000009040"/>
<evidence type="ECO:0000313" key="12">
    <source>
        <dbReference type="Proteomes" id="UP000028761"/>
    </source>
</evidence>
<dbReference type="AlphaFoldDB" id="A0A8I5MWD2"/>
<dbReference type="GO" id="GO:0003735">
    <property type="term" value="F:structural constituent of ribosome"/>
    <property type="evidence" value="ECO:0007669"/>
    <property type="project" value="InterPro"/>
</dbReference>
<name>A0A8I5MWD2_PAPAN</name>
<sequence>MAGPLHGGRARALDLLRDLPRVSLANLKPNPGSKKPERRPRGRRRGRKCGRGHKGERQRGTRPRLGFEGGQTPFYIRIPKYGFNEGHSFRRQYKPLSLNRLQYLIDLGRVDPTQPIDLTQLVNGRGVSIQPLKRDYGVQLVEEGADTFKAKVNIEVQLASELAIAAIEKNGGVVTTAFYDPRSLDIVCKPVPFFLRGQPIPKRMLPPEELVPYYTDAKNRGYLADPAKFPEARLELARKAPKMVAATPKMAASLFFSDLGFLASQIPRNGTLGHVCLTITQAGVQWHHLGSPKPLPLEFKQFSCLSFLSPWDYRCAPHGPGQSVCKSALFENFIESPTERVDVILVLGTLQNLFDLMEKRLLLLCWPGCLRLLTGSGFVTRALECNGVISAHCNLCLLGSSDSHVSASQVAGITDGVSLCHQAGVQWRDLDSLQPLPPRFTLFTCLSLPSSWDYRRTPAHPANFCNFSRDGVSPCSPGWSQSLDLVICLPWPPKMLGLQA</sequence>